<keyword evidence="1" id="KW-1133">Transmembrane helix</keyword>
<reference evidence="2 3" key="2">
    <citation type="journal article" date="2012" name="J. Bacteriol.">
        <title>Complete genome sequences of Desulfosporosinus orientis DSM765T, Desulfosporosinus youngiae DSM17734T, Desulfosporosinus meridiei DSM13257T, and Desulfosporosinus acidiphilus DSM22704T.</title>
        <authorList>
            <person name="Pester M."/>
            <person name="Brambilla E."/>
            <person name="Alazard D."/>
            <person name="Rattei T."/>
            <person name="Weinmaier T."/>
            <person name="Han J."/>
            <person name="Lucas S."/>
            <person name="Lapidus A."/>
            <person name="Cheng J.F."/>
            <person name="Goodwin L."/>
            <person name="Pitluck S."/>
            <person name="Peters L."/>
            <person name="Ovchinnikova G."/>
            <person name="Teshima H."/>
            <person name="Detter J.C."/>
            <person name="Han C.S."/>
            <person name="Tapia R."/>
            <person name="Land M.L."/>
            <person name="Hauser L."/>
            <person name="Kyrpides N.C."/>
            <person name="Ivanova N.N."/>
            <person name="Pagani I."/>
            <person name="Huntmann M."/>
            <person name="Wei C.L."/>
            <person name="Davenport K.W."/>
            <person name="Daligault H."/>
            <person name="Chain P.S."/>
            <person name="Chen A."/>
            <person name="Mavromatis K."/>
            <person name="Markowitz V."/>
            <person name="Szeto E."/>
            <person name="Mikhailova N."/>
            <person name="Pati A."/>
            <person name="Wagner M."/>
            <person name="Woyke T."/>
            <person name="Ollivier B."/>
            <person name="Klenk H.P."/>
            <person name="Spring S."/>
            <person name="Loy A."/>
        </authorList>
    </citation>
    <scope>NUCLEOTIDE SEQUENCE [LARGE SCALE GENOMIC DNA]</scope>
    <source>
        <strain evidence="3">ATCC 19365 / DSM 765 / NCIMB 8382 / VKM B-1628</strain>
    </source>
</reference>
<feature type="transmembrane region" description="Helical" evidence="1">
    <location>
        <begin position="33"/>
        <end position="49"/>
    </location>
</feature>
<dbReference type="HOGENOM" id="CLU_2259238_0_0_9"/>
<name>G7WB59_DESOD</name>
<keyword evidence="3" id="KW-1185">Reference proteome</keyword>
<reference evidence="3" key="1">
    <citation type="submission" date="2011-11" db="EMBL/GenBank/DDBJ databases">
        <title>Complete sequence of Desulfosporosinus orientis DSM 765.</title>
        <authorList>
            <person name="Lucas S."/>
            <person name="Han J."/>
            <person name="Lapidus A."/>
            <person name="Cheng J.-F."/>
            <person name="Goodwin L."/>
            <person name="Pitluck S."/>
            <person name="Peters L."/>
            <person name="Ovchinnikova G."/>
            <person name="Teshima H."/>
            <person name="Detter J.C."/>
            <person name="Han C."/>
            <person name="Tapia R."/>
            <person name="Land M."/>
            <person name="Hauser L."/>
            <person name="Kyrpides N."/>
            <person name="Ivanova N."/>
            <person name="Pagani I."/>
            <person name="Pester M."/>
            <person name="Spring S."/>
            <person name="Ollivier B."/>
            <person name="Rattei T."/>
            <person name="Klenk H.-P."/>
            <person name="Wagner M."/>
            <person name="Loy A."/>
            <person name="Woyke T."/>
        </authorList>
    </citation>
    <scope>NUCLEOTIDE SEQUENCE [LARGE SCALE GENOMIC DNA]</scope>
    <source>
        <strain evidence="3">ATCC 19365 / DSM 765 / NCIMB 8382 / VKM B-1628</strain>
    </source>
</reference>
<feature type="transmembrane region" description="Helical" evidence="1">
    <location>
        <begin position="6"/>
        <end position="26"/>
    </location>
</feature>
<evidence type="ECO:0000256" key="1">
    <source>
        <dbReference type="SAM" id="Phobius"/>
    </source>
</evidence>
<dbReference type="KEGG" id="dor:Desor_2238"/>
<evidence type="ECO:0000313" key="2">
    <source>
        <dbReference type="EMBL" id="AET67840.1"/>
    </source>
</evidence>
<dbReference type="RefSeq" id="WP_014184652.1">
    <property type="nucleotide sequence ID" value="NC_016584.1"/>
</dbReference>
<dbReference type="AlphaFoldDB" id="G7WB59"/>
<feature type="transmembrane region" description="Helical" evidence="1">
    <location>
        <begin position="81"/>
        <end position="101"/>
    </location>
</feature>
<protein>
    <submittedName>
        <fullName evidence="2">Uncharacterized protein</fullName>
    </submittedName>
</protein>
<dbReference type="STRING" id="768706.Desor_2238"/>
<keyword evidence="1" id="KW-0812">Transmembrane</keyword>
<dbReference type="Proteomes" id="UP000006346">
    <property type="component" value="Chromosome"/>
</dbReference>
<dbReference type="EMBL" id="CP003108">
    <property type="protein sequence ID" value="AET67840.1"/>
    <property type="molecule type" value="Genomic_DNA"/>
</dbReference>
<gene>
    <name evidence="2" type="ordered locus">Desor_2238</name>
</gene>
<accession>G7WB59</accession>
<keyword evidence="1" id="KW-0472">Membrane</keyword>
<organism evidence="2 3">
    <name type="scientific">Desulfosporosinus orientis (strain ATCC 19365 / DSM 765 / NCIMB 8382 / VKM B-1628 / Singapore I)</name>
    <name type="common">Desulfotomaculum orientis</name>
    <dbReference type="NCBI Taxonomy" id="768706"/>
    <lineage>
        <taxon>Bacteria</taxon>
        <taxon>Bacillati</taxon>
        <taxon>Bacillota</taxon>
        <taxon>Clostridia</taxon>
        <taxon>Eubacteriales</taxon>
        <taxon>Desulfitobacteriaceae</taxon>
        <taxon>Desulfosporosinus</taxon>
    </lineage>
</organism>
<sequence>MFSWYIFFYGPPAIIITLIVSVIGVIAKRASPILIGAILSAPFALHISMTTMTSFSRYLGSIIPLTLAGASLAIRLKVNWLSYILILPLLALFLWVIKGVFTQ</sequence>
<proteinExistence type="predicted"/>
<evidence type="ECO:0000313" key="3">
    <source>
        <dbReference type="Proteomes" id="UP000006346"/>
    </source>
</evidence>